<gene>
    <name evidence="3" type="ORF">HYH03_004669</name>
</gene>
<dbReference type="InterPro" id="IPR033579">
    <property type="entry name" value="TMEM128"/>
</dbReference>
<dbReference type="Proteomes" id="UP000612055">
    <property type="component" value="Unassembled WGS sequence"/>
</dbReference>
<accession>A0A835Y771</accession>
<dbReference type="Pfam" id="PF20479">
    <property type="entry name" value="TMEM128"/>
    <property type="match status" value="1"/>
</dbReference>
<name>A0A835Y771_9CHLO</name>
<feature type="transmembrane region" description="Helical" evidence="2">
    <location>
        <begin position="103"/>
        <end position="127"/>
    </location>
</feature>
<dbReference type="PANTHER" id="PTHR31134:SF1">
    <property type="entry name" value="TRANSMEMBRANE PROTEIN 128"/>
    <property type="match status" value="1"/>
</dbReference>
<comment type="caution">
    <text evidence="3">The sequence shown here is derived from an EMBL/GenBank/DDBJ whole genome shotgun (WGS) entry which is preliminary data.</text>
</comment>
<feature type="compositionally biased region" description="Basic and acidic residues" evidence="1">
    <location>
        <begin position="187"/>
        <end position="196"/>
    </location>
</feature>
<dbReference type="AlphaFoldDB" id="A0A835Y771"/>
<feature type="transmembrane region" description="Helical" evidence="2">
    <location>
        <begin position="66"/>
        <end position="91"/>
    </location>
</feature>
<evidence type="ECO:0000256" key="2">
    <source>
        <dbReference type="SAM" id="Phobius"/>
    </source>
</evidence>
<organism evidence="3 4">
    <name type="scientific">Edaphochlamys debaryana</name>
    <dbReference type="NCBI Taxonomy" id="47281"/>
    <lineage>
        <taxon>Eukaryota</taxon>
        <taxon>Viridiplantae</taxon>
        <taxon>Chlorophyta</taxon>
        <taxon>core chlorophytes</taxon>
        <taxon>Chlorophyceae</taxon>
        <taxon>CS clade</taxon>
        <taxon>Chlamydomonadales</taxon>
        <taxon>Chlamydomonadales incertae sedis</taxon>
        <taxon>Edaphochlamys</taxon>
    </lineage>
</organism>
<sequence length="196" mass="21538">MAPEPRVDTREERRQKRKAAAAWTRRKATLESLFWAALAIVVVVYGNGTRDLLSLMILDDRVNKLFTFFGLINMLFNGLLFLYVYGWLGYVCKVADPARSETLAVPVAAVTMLCSIVSFMIALWPVFSVLAVVQVMVVTYGAVSALAWVPGVGPLAPSRPKRAPRPSHRDYEDEAEAEAEGEGEGGSEGRDATKES</sequence>
<dbReference type="EMBL" id="JAEHOE010000014">
    <property type="protein sequence ID" value="KAG2497520.1"/>
    <property type="molecule type" value="Genomic_DNA"/>
</dbReference>
<feature type="transmembrane region" description="Helical" evidence="2">
    <location>
        <begin position="28"/>
        <end position="46"/>
    </location>
</feature>
<keyword evidence="2" id="KW-0812">Transmembrane</keyword>
<proteinExistence type="predicted"/>
<feature type="transmembrane region" description="Helical" evidence="2">
    <location>
        <begin position="133"/>
        <end position="156"/>
    </location>
</feature>
<keyword evidence="4" id="KW-1185">Reference proteome</keyword>
<protein>
    <recommendedName>
        <fullName evidence="5">Transmembrane protein</fullName>
    </recommendedName>
</protein>
<evidence type="ECO:0008006" key="5">
    <source>
        <dbReference type="Google" id="ProtNLM"/>
    </source>
</evidence>
<feature type="compositionally biased region" description="Acidic residues" evidence="1">
    <location>
        <begin position="172"/>
        <end position="185"/>
    </location>
</feature>
<evidence type="ECO:0000313" key="3">
    <source>
        <dbReference type="EMBL" id="KAG2497520.1"/>
    </source>
</evidence>
<feature type="region of interest" description="Disordered" evidence="1">
    <location>
        <begin position="154"/>
        <end position="196"/>
    </location>
</feature>
<reference evidence="3" key="1">
    <citation type="journal article" date="2020" name="bioRxiv">
        <title>Comparative genomics of Chlamydomonas.</title>
        <authorList>
            <person name="Craig R.J."/>
            <person name="Hasan A.R."/>
            <person name="Ness R.W."/>
            <person name="Keightley P.D."/>
        </authorList>
    </citation>
    <scope>NUCLEOTIDE SEQUENCE</scope>
    <source>
        <strain evidence="3">CCAP 11/70</strain>
    </source>
</reference>
<dbReference type="OrthoDB" id="58903at2759"/>
<evidence type="ECO:0000313" key="4">
    <source>
        <dbReference type="Proteomes" id="UP000612055"/>
    </source>
</evidence>
<keyword evidence="2" id="KW-0472">Membrane</keyword>
<evidence type="ECO:0000256" key="1">
    <source>
        <dbReference type="SAM" id="MobiDB-lite"/>
    </source>
</evidence>
<dbReference type="PANTHER" id="PTHR31134">
    <property type="entry name" value="TRANSMEMBRANE PROTEIN 128"/>
    <property type="match status" value="1"/>
</dbReference>
<keyword evidence="2" id="KW-1133">Transmembrane helix</keyword>